<sequence length="94" mass="10670">MNQQLPADSHNVLTTLSHVRLPSYAFIPQQYSFSLACRRVYYQSATQACPLSTCGVWEMTAVIAPLIMSAPWARYEMTGAFEKQIFVQRSFDVC</sequence>
<keyword evidence="2" id="KW-1185">Reference proteome</keyword>
<gene>
    <name evidence="1" type="ORF">BaRGS_00016100</name>
</gene>
<accession>A0ABD0L046</accession>
<dbReference type="AlphaFoldDB" id="A0ABD0L046"/>
<evidence type="ECO:0000313" key="2">
    <source>
        <dbReference type="Proteomes" id="UP001519460"/>
    </source>
</evidence>
<dbReference type="EMBL" id="JACVVK020000101">
    <property type="protein sequence ID" value="KAK7492621.1"/>
    <property type="molecule type" value="Genomic_DNA"/>
</dbReference>
<organism evidence="1 2">
    <name type="scientific">Batillaria attramentaria</name>
    <dbReference type="NCBI Taxonomy" id="370345"/>
    <lineage>
        <taxon>Eukaryota</taxon>
        <taxon>Metazoa</taxon>
        <taxon>Spiralia</taxon>
        <taxon>Lophotrochozoa</taxon>
        <taxon>Mollusca</taxon>
        <taxon>Gastropoda</taxon>
        <taxon>Caenogastropoda</taxon>
        <taxon>Sorbeoconcha</taxon>
        <taxon>Cerithioidea</taxon>
        <taxon>Batillariidae</taxon>
        <taxon>Batillaria</taxon>
    </lineage>
</organism>
<proteinExistence type="predicted"/>
<name>A0ABD0L046_9CAEN</name>
<dbReference type="Proteomes" id="UP001519460">
    <property type="component" value="Unassembled WGS sequence"/>
</dbReference>
<evidence type="ECO:0000313" key="1">
    <source>
        <dbReference type="EMBL" id="KAK7492621.1"/>
    </source>
</evidence>
<reference evidence="1 2" key="1">
    <citation type="journal article" date="2023" name="Sci. Data">
        <title>Genome assembly of the Korean intertidal mud-creeper Batillaria attramentaria.</title>
        <authorList>
            <person name="Patra A.K."/>
            <person name="Ho P.T."/>
            <person name="Jun S."/>
            <person name="Lee S.J."/>
            <person name="Kim Y."/>
            <person name="Won Y.J."/>
        </authorList>
    </citation>
    <scope>NUCLEOTIDE SEQUENCE [LARGE SCALE GENOMIC DNA]</scope>
    <source>
        <strain evidence="1">Wonlab-2016</strain>
    </source>
</reference>
<protein>
    <submittedName>
        <fullName evidence="1">Uncharacterized protein</fullName>
    </submittedName>
</protein>
<comment type="caution">
    <text evidence="1">The sequence shown here is derived from an EMBL/GenBank/DDBJ whole genome shotgun (WGS) entry which is preliminary data.</text>
</comment>